<dbReference type="AlphaFoldDB" id="A0A3N6MTW0"/>
<sequence length="145" mass="14589">MSLLDTLGSLFGSSSQQQGGGHAQLVAAAMEFVNNQPGGLNGLVQKFQQGGLGDVVQSWVGTGENQAISPDQLHNVLGSDVVSGLAQKVGMQPDQVSGLLSQVLPHVVNAATPNGEVPADGQINTSNVLGTLGSLASLFGGNKSA</sequence>
<dbReference type="Proteomes" id="UP000272778">
    <property type="component" value="Unassembled WGS sequence"/>
</dbReference>
<dbReference type="Pfam" id="PF20159">
    <property type="entry name" value="YidB"/>
    <property type="match status" value="1"/>
</dbReference>
<dbReference type="RefSeq" id="WP_124150620.1">
    <property type="nucleotide sequence ID" value="NZ_RQIS01000005.1"/>
</dbReference>
<organism evidence="1 2">
    <name type="scientific">Paraburkholderia dinghuensis</name>
    <dbReference type="NCBI Taxonomy" id="2305225"/>
    <lineage>
        <taxon>Bacteria</taxon>
        <taxon>Pseudomonadati</taxon>
        <taxon>Pseudomonadota</taxon>
        <taxon>Betaproteobacteria</taxon>
        <taxon>Burkholderiales</taxon>
        <taxon>Burkholderiaceae</taxon>
        <taxon>Paraburkholderia</taxon>
    </lineage>
</organism>
<proteinExistence type="predicted"/>
<dbReference type="SUPFAM" id="SSF140804">
    <property type="entry name" value="YidB-like"/>
    <property type="match status" value="1"/>
</dbReference>
<name>A0A3N6MTW0_9BURK</name>
<dbReference type="InterPro" id="IPR027405">
    <property type="entry name" value="YidB-like"/>
</dbReference>
<evidence type="ECO:0000313" key="1">
    <source>
        <dbReference type="EMBL" id="RQH07424.1"/>
    </source>
</evidence>
<protein>
    <submittedName>
        <fullName evidence="1">DUF937 domain-containing protein</fullName>
    </submittedName>
</protein>
<evidence type="ECO:0000313" key="2">
    <source>
        <dbReference type="Proteomes" id="UP000272778"/>
    </source>
</evidence>
<dbReference type="Gene3D" id="1.10.10.690">
    <property type="entry name" value="YidB-like"/>
    <property type="match status" value="1"/>
</dbReference>
<dbReference type="InterPro" id="IPR045372">
    <property type="entry name" value="YidB"/>
</dbReference>
<dbReference type="EMBL" id="RQIS01000005">
    <property type="protein sequence ID" value="RQH07424.1"/>
    <property type="molecule type" value="Genomic_DNA"/>
</dbReference>
<gene>
    <name evidence="1" type="ORF">D1Y85_08545</name>
</gene>
<keyword evidence="2" id="KW-1185">Reference proteome</keyword>
<dbReference type="OrthoDB" id="9795283at2"/>
<reference evidence="1 2" key="1">
    <citation type="submission" date="2018-11" db="EMBL/GenBank/DDBJ databases">
        <title>Paraburkholderia sp. DHOA04, isolated from soil.</title>
        <authorList>
            <person name="Gao Z.-H."/>
            <person name="Qiu L.-H."/>
            <person name="Fu J.-C."/>
        </authorList>
    </citation>
    <scope>NUCLEOTIDE SEQUENCE [LARGE SCALE GENOMIC DNA]</scope>
    <source>
        <strain evidence="1 2">DHOA04</strain>
    </source>
</reference>
<accession>A0A3N6MTW0</accession>
<comment type="caution">
    <text evidence="1">The sequence shown here is derived from an EMBL/GenBank/DDBJ whole genome shotgun (WGS) entry which is preliminary data.</text>
</comment>